<dbReference type="PANTHER" id="PTHR46413">
    <property type="entry name" value="HEAVY METAL-ASSOCIATED ISOPRENYLATED PLANT PROTEIN 6"/>
    <property type="match status" value="1"/>
</dbReference>
<dbReference type="InterPro" id="IPR006121">
    <property type="entry name" value="HMA_dom"/>
</dbReference>
<dbReference type="Proteomes" id="UP001603857">
    <property type="component" value="Unassembled WGS sequence"/>
</dbReference>
<gene>
    <name evidence="3" type="ORF">Fmac_021994</name>
</gene>
<dbReference type="InterPro" id="IPR044594">
    <property type="entry name" value="HIPP01/3/5/6"/>
</dbReference>
<evidence type="ECO:0000256" key="1">
    <source>
        <dbReference type="SAM" id="MobiDB-lite"/>
    </source>
</evidence>
<feature type="compositionally biased region" description="Basic and acidic residues" evidence="1">
    <location>
        <begin position="85"/>
        <end position="105"/>
    </location>
</feature>
<evidence type="ECO:0000259" key="2">
    <source>
        <dbReference type="PROSITE" id="PS50846"/>
    </source>
</evidence>
<protein>
    <recommendedName>
        <fullName evidence="2">HMA domain-containing protein</fullName>
    </recommendedName>
</protein>
<proteinExistence type="predicted"/>
<dbReference type="Gene3D" id="3.30.70.100">
    <property type="match status" value="2"/>
</dbReference>
<dbReference type="EMBL" id="JBGMDY010000007">
    <property type="protein sequence ID" value="KAL2328567.1"/>
    <property type="molecule type" value="Genomic_DNA"/>
</dbReference>
<dbReference type="PANTHER" id="PTHR46413:SF2">
    <property type="entry name" value="HEAVY METAL-ASSOCIATED ISOPRENYLATED PLANT PROTEIN 3"/>
    <property type="match status" value="1"/>
</dbReference>
<dbReference type="SUPFAM" id="SSF55008">
    <property type="entry name" value="HMA, heavy metal-associated domain"/>
    <property type="match status" value="2"/>
</dbReference>
<dbReference type="CDD" id="cd00371">
    <property type="entry name" value="HMA"/>
    <property type="match status" value="2"/>
</dbReference>
<organism evidence="3 4">
    <name type="scientific">Flemingia macrophylla</name>
    <dbReference type="NCBI Taxonomy" id="520843"/>
    <lineage>
        <taxon>Eukaryota</taxon>
        <taxon>Viridiplantae</taxon>
        <taxon>Streptophyta</taxon>
        <taxon>Embryophyta</taxon>
        <taxon>Tracheophyta</taxon>
        <taxon>Spermatophyta</taxon>
        <taxon>Magnoliopsida</taxon>
        <taxon>eudicotyledons</taxon>
        <taxon>Gunneridae</taxon>
        <taxon>Pentapetalae</taxon>
        <taxon>rosids</taxon>
        <taxon>fabids</taxon>
        <taxon>Fabales</taxon>
        <taxon>Fabaceae</taxon>
        <taxon>Papilionoideae</taxon>
        <taxon>50 kb inversion clade</taxon>
        <taxon>NPAAA clade</taxon>
        <taxon>indigoferoid/millettioid clade</taxon>
        <taxon>Phaseoleae</taxon>
        <taxon>Flemingia</taxon>
    </lineage>
</organism>
<dbReference type="AlphaFoldDB" id="A0ABD1LYF7"/>
<evidence type="ECO:0000313" key="4">
    <source>
        <dbReference type="Proteomes" id="UP001603857"/>
    </source>
</evidence>
<feature type="domain" description="HMA" evidence="2">
    <location>
        <begin position="15"/>
        <end position="81"/>
    </location>
</feature>
<feature type="region of interest" description="Disordered" evidence="1">
    <location>
        <begin position="176"/>
        <end position="208"/>
    </location>
</feature>
<sequence>MGAKKKSTATDDAAAAALVLKVLMHCDACASDIVQHLRAFQGVEAVKAETDSGKVTVAGNVDPTKVRDYLEKKSGKKVQILSPQPEKEKQNEAKPNNKSDKKSKEVVTTAVLKVALHCQGCQDKIRKVMKKTKGVQKMVMDEEKDTVTVEGTMDVKALTGKLMNKLKREVVVVPPKKDNEKEVTGKKKNKGGDGGGNNKNENIDDGGQKIDHNRMEYLVPPFAYSYGYGYGYGHGFGHGNAVGGCRYVPVYPEQMHFHYAPPPQMFSDENPNACSIS</sequence>
<name>A0ABD1LYF7_9FABA</name>
<dbReference type="InterPro" id="IPR036163">
    <property type="entry name" value="HMA_dom_sf"/>
</dbReference>
<comment type="caution">
    <text evidence="3">The sequence shown here is derived from an EMBL/GenBank/DDBJ whole genome shotgun (WGS) entry which is preliminary data.</text>
</comment>
<dbReference type="PROSITE" id="PS50846">
    <property type="entry name" value="HMA_2"/>
    <property type="match status" value="2"/>
</dbReference>
<feature type="compositionally biased region" description="Basic and acidic residues" evidence="1">
    <location>
        <begin position="176"/>
        <end position="185"/>
    </location>
</feature>
<keyword evidence="4" id="KW-1185">Reference proteome</keyword>
<evidence type="ECO:0000313" key="3">
    <source>
        <dbReference type="EMBL" id="KAL2328567.1"/>
    </source>
</evidence>
<accession>A0ABD1LYF7</accession>
<feature type="domain" description="HMA" evidence="2">
    <location>
        <begin position="107"/>
        <end position="174"/>
    </location>
</feature>
<dbReference type="Pfam" id="PF00403">
    <property type="entry name" value="HMA"/>
    <property type="match status" value="2"/>
</dbReference>
<feature type="region of interest" description="Disordered" evidence="1">
    <location>
        <begin position="74"/>
        <end position="105"/>
    </location>
</feature>
<reference evidence="3 4" key="1">
    <citation type="submission" date="2024-08" db="EMBL/GenBank/DDBJ databases">
        <title>Insights into the chromosomal genome structure of Flemingia macrophylla.</title>
        <authorList>
            <person name="Ding Y."/>
            <person name="Zhao Y."/>
            <person name="Bi W."/>
            <person name="Wu M."/>
            <person name="Zhao G."/>
            <person name="Gong Y."/>
            <person name="Li W."/>
            <person name="Zhang P."/>
        </authorList>
    </citation>
    <scope>NUCLEOTIDE SEQUENCE [LARGE SCALE GENOMIC DNA]</scope>
    <source>
        <strain evidence="3">DYQJB</strain>
        <tissue evidence="3">Leaf</tissue>
    </source>
</reference>